<protein>
    <recommendedName>
        <fullName evidence="2">DUF5983 domain-containing protein</fullName>
    </recommendedName>
</protein>
<feature type="compositionally biased region" description="Polar residues" evidence="1">
    <location>
        <begin position="180"/>
        <end position="189"/>
    </location>
</feature>
<feature type="region of interest" description="Disordered" evidence="1">
    <location>
        <begin position="36"/>
        <end position="57"/>
    </location>
</feature>
<evidence type="ECO:0000259" key="2">
    <source>
        <dbReference type="Pfam" id="PF19419"/>
    </source>
</evidence>
<dbReference type="InterPro" id="IPR046025">
    <property type="entry name" value="DUF5983"/>
</dbReference>
<organism evidence="3 4">
    <name type="scientific">Actinocatenispora comari</name>
    <dbReference type="NCBI Taxonomy" id="2807577"/>
    <lineage>
        <taxon>Bacteria</taxon>
        <taxon>Bacillati</taxon>
        <taxon>Actinomycetota</taxon>
        <taxon>Actinomycetes</taxon>
        <taxon>Micromonosporales</taxon>
        <taxon>Micromonosporaceae</taxon>
        <taxon>Actinocatenispora</taxon>
    </lineage>
</organism>
<sequence length="344" mass="37515">MYTALIHRPGCLPDTTEPPPEFDTPADAWHYLAEQRAAEEDHDPAEPCDTAGGADTEPSSTYQQLVHCANRPAPTAGWDGTGTIHGPTPGADTLGDLGWCYTVEAITEPLDCQTPGHDHNAHDTNGTPTTGPSRCPQCRALCHFDDRVGDYQHDGPTIPDCFLIRRHPAAAPCLRPGTDLDTTPSSTGLPQDAAAPTHSAEPLTRIRWTRTSLKQASRTRSLSIVQRVVGWWMSLGASVRSLTRRGRSAGPRVRRLLDMSTQHIPLQILEDGLHTVSGLVVYSTRYGWLMWVPADPAARAAEQIDPPPAALVAIQRYARRYGCDFVLFDADADTDPHLPLYPQA</sequence>
<evidence type="ECO:0000313" key="3">
    <source>
        <dbReference type="EMBL" id="GIL29125.1"/>
    </source>
</evidence>
<proteinExistence type="predicted"/>
<dbReference type="Proteomes" id="UP000614996">
    <property type="component" value="Unassembled WGS sequence"/>
</dbReference>
<feature type="region of interest" description="Disordered" evidence="1">
    <location>
        <begin position="177"/>
        <end position="202"/>
    </location>
</feature>
<dbReference type="AlphaFoldDB" id="A0A8J4EME5"/>
<accession>A0A8J4EME5</accession>
<name>A0A8J4EME5_9ACTN</name>
<evidence type="ECO:0000256" key="1">
    <source>
        <dbReference type="SAM" id="MobiDB-lite"/>
    </source>
</evidence>
<comment type="caution">
    <text evidence="3">The sequence shown here is derived from an EMBL/GenBank/DDBJ whole genome shotgun (WGS) entry which is preliminary data.</text>
</comment>
<keyword evidence="4" id="KW-1185">Reference proteome</keyword>
<gene>
    <name evidence="3" type="ORF">NUM_43790</name>
</gene>
<dbReference type="RefSeq" id="WP_207126804.1">
    <property type="nucleotide sequence ID" value="NZ_BOPO01000084.1"/>
</dbReference>
<dbReference type="Pfam" id="PF19419">
    <property type="entry name" value="DUF5983"/>
    <property type="match status" value="1"/>
</dbReference>
<dbReference type="EMBL" id="BOPO01000084">
    <property type="protein sequence ID" value="GIL29125.1"/>
    <property type="molecule type" value="Genomic_DNA"/>
</dbReference>
<feature type="domain" description="DUF5983" evidence="2">
    <location>
        <begin position="257"/>
        <end position="342"/>
    </location>
</feature>
<evidence type="ECO:0000313" key="4">
    <source>
        <dbReference type="Proteomes" id="UP000614996"/>
    </source>
</evidence>
<reference evidence="4" key="1">
    <citation type="journal article" date="2021" name="Int. J. Syst. Evol. Microbiol.">
        <title>Actinocatenispora comari sp. nov., an endophytic actinomycete isolated from aerial parts of Comarum salesowianum.</title>
        <authorList>
            <person name="Oyunbileg N."/>
            <person name="Iizaka Y."/>
            <person name="Hamada M."/>
            <person name="Davaapurev B.O."/>
            <person name="Fukumoto A."/>
            <person name="Tsetseg B."/>
            <person name="Kato F."/>
            <person name="Tamura T."/>
            <person name="Batkhuu J."/>
            <person name="Anzai Y."/>
        </authorList>
    </citation>
    <scope>NUCLEOTIDE SEQUENCE [LARGE SCALE GENOMIC DNA]</scope>
    <source>
        <strain evidence="4">NUM-2625</strain>
    </source>
</reference>